<dbReference type="PIRSF" id="PIRSF037290">
    <property type="entry name" value="UCP037290"/>
    <property type="match status" value="1"/>
</dbReference>
<dbReference type="InterPro" id="IPR004596">
    <property type="entry name" value="Cell_div_suppressor_SulA"/>
</dbReference>
<proteinExistence type="predicted"/>
<gene>
    <name evidence="1" type="primary">imuA</name>
    <name evidence="1" type="ORF">I9W95_08080</name>
</gene>
<dbReference type="InterPro" id="IPR027417">
    <property type="entry name" value="P-loop_NTPase"/>
</dbReference>
<accession>A0ABS7ZPF2</accession>
<name>A0ABS7ZPF2_9GAMM</name>
<keyword evidence="2" id="KW-1185">Reference proteome</keyword>
<organism evidence="1 2">
    <name type="scientific">Thalassolituus marinus</name>
    <dbReference type="NCBI Taxonomy" id="671053"/>
    <lineage>
        <taxon>Bacteria</taxon>
        <taxon>Pseudomonadati</taxon>
        <taxon>Pseudomonadota</taxon>
        <taxon>Gammaproteobacteria</taxon>
        <taxon>Oceanospirillales</taxon>
        <taxon>Oceanospirillaceae</taxon>
        <taxon>Thalassolituus</taxon>
    </lineage>
</organism>
<comment type="caution">
    <text evidence="1">The sequence shown here is derived from an EMBL/GenBank/DDBJ whole genome shotgun (WGS) entry which is preliminary data.</text>
</comment>
<dbReference type="EMBL" id="JAEDAH010000042">
    <property type="protein sequence ID" value="MCA6063565.1"/>
    <property type="molecule type" value="Genomic_DNA"/>
</dbReference>
<dbReference type="RefSeq" id="WP_225673692.1">
    <property type="nucleotide sequence ID" value="NZ_JAEDAH010000042.1"/>
</dbReference>
<dbReference type="InterPro" id="IPR047610">
    <property type="entry name" value="ImuA_translesion"/>
</dbReference>
<evidence type="ECO:0000313" key="1">
    <source>
        <dbReference type="EMBL" id="MCA6063565.1"/>
    </source>
</evidence>
<dbReference type="Pfam" id="PF03846">
    <property type="entry name" value="SulA"/>
    <property type="match status" value="1"/>
</dbReference>
<dbReference type="NCBIfam" id="NF033429">
    <property type="entry name" value="ImuA_translesion"/>
    <property type="match status" value="1"/>
</dbReference>
<dbReference type="SUPFAM" id="SSF52540">
    <property type="entry name" value="P-loop containing nucleoside triphosphate hydrolases"/>
    <property type="match status" value="1"/>
</dbReference>
<dbReference type="Gene3D" id="3.40.50.300">
    <property type="entry name" value="P-loop containing nucleotide triphosphate hydrolases"/>
    <property type="match status" value="1"/>
</dbReference>
<evidence type="ECO:0000313" key="2">
    <source>
        <dbReference type="Proteomes" id="UP000714380"/>
    </source>
</evidence>
<sequence>MPTPLSQVIDQGQVWQARTQQNERPSLTVLDSGFAVVNEHLPGGGWAEGQVCEIYAQPGQGELSLILPALATLSEQPRWILWVAGPQFQQQLLLPQPAALLAAGIDIRRILLVHPKDEEQALWCMEEGLKSGHCSAVLGWPARLNKPHIRRLQLAASQHQSYCWLWPQCAFDSSGSPAAIRLSVQRLDAQQLQAVFHKRRGSWPSQPFVIPTNSAKQ</sequence>
<dbReference type="Proteomes" id="UP000714380">
    <property type="component" value="Unassembled WGS sequence"/>
</dbReference>
<protein>
    <submittedName>
        <fullName evidence="1">Translesion DNA synthesis-associated protein ImuA</fullName>
    </submittedName>
</protein>
<dbReference type="InterPro" id="IPR017166">
    <property type="entry name" value="UCP037290"/>
</dbReference>
<reference evidence="1 2" key="1">
    <citation type="submission" date="2020-12" db="EMBL/GenBank/DDBJ databases">
        <title>Novel Thalassolituus-related marine hydrocarbonoclastic bacteria mediated algae-derived hydrocarbons mineralization in twilight zone of the northern South China Sea.</title>
        <authorList>
            <person name="Dong C."/>
        </authorList>
    </citation>
    <scope>NUCLEOTIDE SEQUENCE [LARGE SCALE GENOMIC DNA]</scope>
    <source>
        <strain evidence="1 2">IMCC1826</strain>
    </source>
</reference>